<evidence type="ECO:0000313" key="2">
    <source>
        <dbReference type="Proteomes" id="UP000324241"/>
    </source>
</evidence>
<proteinExistence type="predicted"/>
<reference evidence="1 2" key="1">
    <citation type="submission" date="2019-08" db="EMBL/GenBank/DDBJ databases">
        <title>The genome sequence of a newly discovered highly antifungal drug resistant Aspergillus species, Aspergillus tanneri NIH 1004.</title>
        <authorList>
            <person name="Mounaud S."/>
            <person name="Singh I."/>
            <person name="Joardar V."/>
            <person name="Pakala S."/>
            <person name="Pakala S."/>
            <person name="Venepally P."/>
            <person name="Chung J.K."/>
            <person name="Losada L."/>
            <person name="Nierman W.C."/>
        </authorList>
    </citation>
    <scope>NUCLEOTIDE SEQUENCE [LARGE SCALE GENOMIC DNA]</scope>
    <source>
        <strain evidence="1 2">NIH1004</strain>
    </source>
</reference>
<comment type="caution">
    <text evidence="1">The sequence shown here is derived from an EMBL/GenBank/DDBJ whole genome shotgun (WGS) entry which is preliminary data.</text>
</comment>
<name>A0A5M9M762_9EURO</name>
<dbReference type="EMBL" id="QUQM01000011">
    <property type="protein sequence ID" value="KAA8641320.1"/>
    <property type="molecule type" value="Genomic_DNA"/>
</dbReference>
<dbReference type="Proteomes" id="UP000324241">
    <property type="component" value="Unassembled WGS sequence"/>
</dbReference>
<dbReference type="AlphaFoldDB" id="A0A5M9M762"/>
<dbReference type="GeneID" id="54324690"/>
<gene>
    <name evidence="1" type="ORF">ATNIH1004_001988</name>
</gene>
<organism evidence="1 2">
    <name type="scientific">Aspergillus tanneri</name>
    <dbReference type="NCBI Taxonomy" id="1220188"/>
    <lineage>
        <taxon>Eukaryota</taxon>
        <taxon>Fungi</taxon>
        <taxon>Dikarya</taxon>
        <taxon>Ascomycota</taxon>
        <taxon>Pezizomycotina</taxon>
        <taxon>Eurotiomycetes</taxon>
        <taxon>Eurotiomycetidae</taxon>
        <taxon>Eurotiales</taxon>
        <taxon>Aspergillaceae</taxon>
        <taxon>Aspergillus</taxon>
        <taxon>Aspergillus subgen. Circumdati</taxon>
    </lineage>
</organism>
<dbReference type="OrthoDB" id="5392033at2759"/>
<accession>A0A5M9M762</accession>
<protein>
    <submittedName>
        <fullName evidence="1">Uncharacterized protein</fullName>
    </submittedName>
</protein>
<sequence>MVPRLDRSGLIIFTNAPVISDEEAQRPHDGNLPIPVFKTQNKLAADLEPSGILAPPTRRVKSPRHWQPEEFIAERAPTLIGHFLRVICQPIRVADQSSLYGTPADLASIEGDWTLNGRRNDPETLDGL</sequence>
<dbReference type="RefSeq" id="XP_033420682.1">
    <property type="nucleotide sequence ID" value="XM_033566683.1"/>
</dbReference>
<evidence type="ECO:0000313" key="1">
    <source>
        <dbReference type="EMBL" id="KAA8641320.1"/>
    </source>
</evidence>